<dbReference type="Proteomes" id="UP000325141">
    <property type="component" value="Unassembled WGS sequence"/>
</dbReference>
<sequence length="460" mass="50304">MKRKILFAILIIGFNGLAQNKYKVVYDYETDITSYYKLSKNNTVLDTIIKPKFKKNSLIEIQLKNVNPFAVEVTADVKENKIHKTGGGFNFGSLLSGFGGMAGGDLKLNPQNLPADEKVFSRGKSRGASDLQGLNDIITSVNAIKSSLRADMSNPNMNKEKIMENLKALAAKIDDARLSDPNENFYLFLTTLDRIVLEYKLKIDSEINTMFAEADSATVTGSSVSRGETASAYKTLQAAQSNLEESAVKTAGDISDIGSLYKSLEASSFTVTYDYQLSADNMDMQLKFKPSEFSAQKVNDSSTNIKTRNIKLFSTGGFNINTSVALVMTNFGSKSNDYYIDSDGIIQAEKNDYFVPSLGAMVNFYPMITESFNLGGSFGLGIPIMDEIKGINFLIGPAIFLGSSNRVSLTGGIAFGPVTKITNGLKVGETTDVGSLDNYKKTVYDFGYFFGMSFSIFDLN</sequence>
<organism evidence="1 2">
    <name type="scientific">Paenimyroides baculatum</name>
    <dbReference type="NCBI Taxonomy" id="2608000"/>
    <lineage>
        <taxon>Bacteria</taxon>
        <taxon>Pseudomonadati</taxon>
        <taxon>Bacteroidota</taxon>
        <taxon>Flavobacteriia</taxon>
        <taxon>Flavobacteriales</taxon>
        <taxon>Flavobacteriaceae</taxon>
        <taxon>Paenimyroides</taxon>
    </lineage>
</organism>
<dbReference type="RefSeq" id="WP_150011860.1">
    <property type="nucleotide sequence ID" value="NZ_VWSG01000004.1"/>
</dbReference>
<gene>
    <name evidence="1" type="ORF">F0460_07595</name>
</gene>
<dbReference type="AlphaFoldDB" id="A0A5M6CKT0"/>
<accession>A0A5M6CKT0</accession>
<evidence type="ECO:0000313" key="2">
    <source>
        <dbReference type="Proteomes" id="UP000325141"/>
    </source>
</evidence>
<dbReference type="EMBL" id="VWSG01000004">
    <property type="protein sequence ID" value="KAA5535636.1"/>
    <property type="molecule type" value="Genomic_DNA"/>
</dbReference>
<proteinExistence type="predicted"/>
<evidence type="ECO:0000313" key="1">
    <source>
        <dbReference type="EMBL" id="KAA5535636.1"/>
    </source>
</evidence>
<comment type="caution">
    <text evidence="1">The sequence shown here is derived from an EMBL/GenBank/DDBJ whole genome shotgun (WGS) entry which is preliminary data.</text>
</comment>
<keyword evidence="2" id="KW-1185">Reference proteome</keyword>
<name>A0A5M6CKT0_9FLAO</name>
<protein>
    <submittedName>
        <fullName evidence="1">Uncharacterized protein</fullName>
    </submittedName>
</protein>
<reference evidence="1 2" key="1">
    <citation type="submission" date="2019-09" db="EMBL/GenBank/DDBJ databases">
        <title>Genome sequence and assembly of Flavobacterium sp.</title>
        <authorList>
            <person name="Chhetri G."/>
        </authorList>
    </citation>
    <scope>NUCLEOTIDE SEQUENCE [LARGE SCALE GENOMIC DNA]</scope>
    <source>
        <strain evidence="1 2">SNL9</strain>
    </source>
</reference>